<evidence type="ECO:0000313" key="5">
    <source>
        <dbReference type="EMBL" id="AEM86673.1"/>
    </source>
</evidence>
<dbReference type="GO" id="GO:0009097">
    <property type="term" value="P:isoleucine biosynthetic process"/>
    <property type="evidence" value="ECO:0007669"/>
    <property type="project" value="TreeGrafter"/>
</dbReference>
<dbReference type="InterPro" id="IPR036052">
    <property type="entry name" value="TrpB-like_PALP_sf"/>
</dbReference>
<proteinExistence type="predicted"/>
<dbReference type="RefSeq" id="WP_014060149.1">
    <property type="nucleotide sequence ID" value="NC_015957.1"/>
</dbReference>
<accession>G2NW63</accession>
<dbReference type="GO" id="GO:0003941">
    <property type="term" value="F:L-serine ammonia-lyase activity"/>
    <property type="evidence" value="ECO:0007669"/>
    <property type="project" value="TreeGrafter"/>
</dbReference>
<evidence type="ECO:0000259" key="4">
    <source>
        <dbReference type="Pfam" id="PF00291"/>
    </source>
</evidence>
<keyword evidence="6" id="KW-1185">Reference proteome</keyword>
<dbReference type="Gene3D" id="3.40.50.1100">
    <property type="match status" value="2"/>
</dbReference>
<dbReference type="GO" id="GO:0006567">
    <property type="term" value="P:L-threonine catabolic process"/>
    <property type="evidence" value="ECO:0007669"/>
    <property type="project" value="TreeGrafter"/>
</dbReference>
<dbReference type="InterPro" id="IPR001926">
    <property type="entry name" value="TrpB-like_PALP"/>
</dbReference>
<evidence type="ECO:0000256" key="3">
    <source>
        <dbReference type="ARBA" id="ARBA00023239"/>
    </source>
</evidence>
<dbReference type="GO" id="GO:0006565">
    <property type="term" value="P:L-serine catabolic process"/>
    <property type="evidence" value="ECO:0007669"/>
    <property type="project" value="TreeGrafter"/>
</dbReference>
<dbReference type="HOGENOM" id="CLU_028142_4_0_11"/>
<dbReference type="CDD" id="cd01563">
    <property type="entry name" value="Thr-synth_1"/>
    <property type="match status" value="1"/>
</dbReference>
<dbReference type="Proteomes" id="UP000008703">
    <property type="component" value="Chromosome"/>
</dbReference>
<dbReference type="InterPro" id="IPR050147">
    <property type="entry name" value="Ser/Thr_Dehydratase"/>
</dbReference>
<name>G2NW63_STRV4</name>
<dbReference type="AlphaFoldDB" id="G2NW63"/>
<dbReference type="PANTHER" id="PTHR48078:SF6">
    <property type="entry name" value="L-THREONINE DEHYDRATASE CATABOLIC TDCB"/>
    <property type="match status" value="1"/>
</dbReference>
<reference evidence="5" key="1">
    <citation type="submission" date="2011-08" db="EMBL/GenBank/DDBJ databases">
        <title>Complete sequence of chromosome of Streptomyces violaceusniger Tu 4113.</title>
        <authorList>
            <consortium name="US DOE Joint Genome Institute"/>
            <person name="Lucas S."/>
            <person name="Han J."/>
            <person name="Lapidus A."/>
            <person name="Cheng J.-F."/>
            <person name="Goodwin L."/>
            <person name="Pitluck S."/>
            <person name="Peters L."/>
            <person name="Ivanova N."/>
            <person name="Daligault H."/>
            <person name="Detter J.C."/>
            <person name="Han C."/>
            <person name="Tapia R."/>
            <person name="Land M."/>
            <person name="Hauser L."/>
            <person name="Kyrpides N."/>
            <person name="Ivanova N."/>
            <person name="Pagani I."/>
            <person name="Hagen A."/>
            <person name="Katz L."/>
            <person name="Fiedler H.-P."/>
            <person name="Keasling J."/>
            <person name="Fortman J."/>
            <person name="Woyke T."/>
        </authorList>
    </citation>
    <scope>NUCLEOTIDE SEQUENCE [LARGE SCALE GENOMIC DNA]</scope>
    <source>
        <strain evidence="5">Tu 4113</strain>
    </source>
</reference>
<keyword evidence="3" id="KW-0456">Lyase</keyword>
<keyword evidence="2" id="KW-0663">Pyridoxal phosphate</keyword>
<dbReference type="PANTHER" id="PTHR48078">
    <property type="entry name" value="THREONINE DEHYDRATASE, MITOCHONDRIAL-RELATED"/>
    <property type="match status" value="1"/>
</dbReference>
<dbReference type="EMBL" id="CP002994">
    <property type="protein sequence ID" value="AEM86673.1"/>
    <property type="molecule type" value="Genomic_DNA"/>
</dbReference>
<dbReference type="Pfam" id="PF00291">
    <property type="entry name" value="PALP"/>
    <property type="match status" value="1"/>
</dbReference>
<evidence type="ECO:0000256" key="2">
    <source>
        <dbReference type="ARBA" id="ARBA00022898"/>
    </source>
</evidence>
<feature type="domain" description="Tryptophan synthase beta chain-like PALP" evidence="4">
    <location>
        <begin position="116"/>
        <end position="412"/>
    </location>
</feature>
<gene>
    <name evidence="5" type="ORF">Strvi_7313</name>
</gene>
<dbReference type="eggNOG" id="COG0498">
    <property type="taxonomic scope" value="Bacteria"/>
</dbReference>
<evidence type="ECO:0000313" key="6">
    <source>
        <dbReference type="Proteomes" id="UP000008703"/>
    </source>
</evidence>
<dbReference type="SUPFAM" id="SSF53686">
    <property type="entry name" value="Tryptophan synthase beta subunit-like PLP-dependent enzymes"/>
    <property type="match status" value="1"/>
</dbReference>
<evidence type="ECO:0000256" key="1">
    <source>
        <dbReference type="ARBA" id="ARBA00001933"/>
    </source>
</evidence>
<dbReference type="KEGG" id="svl:Strvi_7313"/>
<protein>
    <submittedName>
        <fullName evidence="5">Pyridoxal-5'-phosphate-dependent protein beta subunit</fullName>
    </submittedName>
</protein>
<comment type="cofactor">
    <cofactor evidence="1">
        <name>pyridoxal 5'-phosphate</name>
        <dbReference type="ChEBI" id="CHEBI:597326"/>
    </cofactor>
</comment>
<dbReference type="GO" id="GO:0004794">
    <property type="term" value="F:threonine deaminase activity"/>
    <property type="evidence" value="ECO:0007669"/>
    <property type="project" value="TreeGrafter"/>
</dbReference>
<organism evidence="5 6">
    <name type="scientific">Streptomyces violaceusniger (strain Tu 4113)</name>
    <dbReference type="NCBI Taxonomy" id="653045"/>
    <lineage>
        <taxon>Bacteria</taxon>
        <taxon>Bacillati</taxon>
        <taxon>Actinomycetota</taxon>
        <taxon>Actinomycetes</taxon>
        <taxon>Kitasatosporales</taxon>
        <taxon>Streptomycetaceae</taxon>
        <taxon>Streptomyces</taxon>
        <taxon>Streptomyces violaceusniger group</taxon>
    </lineage>
</organism>
<sequence>MKRTGSRWCLNGCSPTLERLSHHTRDRLEPPATPLTRHTQLNKISKVRAEPRAEPRYVDERSGATYSIDDPRWCGDDGAPLTVSALPGITREQVDTGARSLWRYRAALPVRIDAPVSLGEGCTPLVEKDWGEDRILFKLEWFSPTGSFKDRGTSVMISLLAQRGVREVIEDSSGNGGASVSAYCAAAGIRARILAPATTSPAKILQSRAYGAEVELVPGDRDATAAEALRQSAHTYYASHNWHPFFLQGTKTLAYELWEDLGFTAPDAVVTVAGAGSTVLGCDLGFSELLAAGQIAHRPRLLVAQPAHCAPLHAAFHAGTEAPVPFDHAPTIAEGTAIREPVRFPEVLRAIRRSDGDMAAIPEDAIAAAVRRLTAMGLYAEPTSATAAAAIEVFRARGAIRPGETTVVLLTGSGLKATPTMTELFAPEGGGPR</sequence>